<dbReference type="Pfam" id="PF19798">
    <property type="entry name" value="Sulfotransfer_5"/>
    <property type="match status" value="1"/>
</dbReference>
<dbReference type="Gene3D" id="3.40.50.300">
    <property type="entry name" value="P-loop containing nucleotide triphosphate hydrolases"/>
    <property type="match status" value="1"/>
</dbReference>
<evidence type="ECO:0000313" key="2">
    <source>
        <dbReference type="RefSeq" id="XP_006812224.1"/>
    </source>
</evidence>
<protein>
    <submittedName>
        <fullName evidence="2">Branched-chain-amino-acid aminotransferase-like protein 2-like</fullName>
    </submittedName>
</protein>
<dbReference type="PANTHER" id="PTHR48312:SF1">
    <property type="entry name" value="SULFOTRANSFERASE"/>
    <property type="match status" value="1"/>
</dbReference>
<organism evidence="1 2">
    <name type="scientific">Saccoglossus kowalevskii</name>
    <name type="common">Acorn worm</name>
    <dbReference type="NCBI Taxonomy" id="10224"/>
    <lineage>
        <taxon>Eukaryota</taxon>
        <taxon>Metazoa</taxon>
        <taxon>Hemichordata</taxon>
        <taxon>Enteropneusta</taxon>
        <taxon>Harrimaniidae</taxon>
        <taxon>Saccoglossus</taxon>
    </lineage>
</organism>
<dbReference type="GeneID" id="102800755"/>
<dbReference type="InterPro" id="IPR027417">
    <property type="entry name" value="P-loop_NTPase"/>
</dbReference>
<dbReference type="RefSeq" id="XP_006812224.1">
    <property type="nucleotide sequence ID" value="XM_006812161.1"/>
</dbReference>
<dbReference type="SUPFAM" id="SSF52540">
    <property type="entry name" value="P-loop containing nucleoside triphosphate hydrolases"/>
    <property type="match status" value="1"/>
</dbReference>
<dbReference type="Proteomes" id="UP000694865">
    <property type="component" value="Unplaced"/>
</dbReference>
<sequence length="268" mass="30217">MAETKKTTKRIMIWAHPRTRSTILEMCLAAQPTIKAFHEPYIFVDLFAADRVIDPDFPCMSDLTKAEVQRRLEADYEGYDTVLAKDIPVSIVNDMQYFPRGFIHAFIIRRPDKAIPSLYEKVNGLSSIVDWLKDPITTTSKLVPLDAVLSVAKYVKDELGQKPIIVDGDDLAAAPAATLQKFCSDVGIPFSNSMLKWKPGNGDPFVNEHIMGSPVYDAVYKTATESTHFIVQKKDENNRPLPSDLPIEMVKLIEQSKPIYDELVKLMK</sequence>
<reference evidence="2" key="1">
    <citation type="submission" date="2025-08" db="UniProtKB">
        <authorList>
            <consortium name="RefSeq"/>
        </authorList>
    </citation>
    <scope>IDENTIFICATION</scope>
    <source>
        <tissue evidence="2">Testes</tissue>
    </source>
</reference>
<dbReference type="PANTHER" id="PTHR48312">
    <property type="match status" value="1"/>
</dbReference>
<name>A0ABM0LWT3_SACKO</name>
<keyword evidence="1" id="KW-1185">Reference proteome</keyword>
<proteinExistence type="predicted"/>
<accession>A0ABM0LWT3</accession>
<evidence type="ECO:0000313" key="1">
    <source>
        <dbReference type="Proteomes" id="UP000694865"/>
    </source>
</evidence>
<gene>
    <name evidence="2" type="primary">LOC102800755</name>
</gene>